<keyword evidence="3" id="KW-1185">Reference proteome</keyword>
<sequence length="217" mass="25103">MISSQNENHHLRQDHLEEIFWNLKAEFGGGKNLSESSFQPPLYEKDINLVDPLQQFAYHSLKYDHLGGPPDYYIRELKRRQKQRQSNGNSNGMSPPIQDNDDEQWVVVLEQNLHPNRTLVNPNHAWDASSNVAPLMRRIFQFDNLLHFVTVLMHVGLIIPLITNMMGLGGKLKELNDALIRRDRMIRGGGRMNDTSRGIIQYLVQFFARKWLSSGVK</sequence>
<keyword evidence="1" id="KW-1133">Transmembrane helix</keyword>
<gene>
    <name evidence="2" type="ORF">C9374_012395</name>
</gene>
<proteinExistence type="predicted"/>
<evidence type="ECO:0000313" key="2">
    <source>
        <dbReference type="EMBL" id="KAG2392143.1"/>
    </source>
</evidence>
<dbReference type="AlphaFoldDB" id="A0AA88GZP5"/>
<comment type="caution">
    <text evidence="2">The sequence shown here is derived from an EMBL/GenBank/DDBJ whole genome shotgun (WGS) entry which is preliminary data.</text>
</comment>
<protein>
    <submittedName>
        <fullName evidence="2">Uncharacterized protein</fullName>
    </submittedName>
</protein>
<feature type="transmembrane region" description="Helical" evidence="1">
    <location>
        <begin position="145"/>
        <end position="163"/>
    </location>
</feature>
<dbReference type="GeneID" id="68104849"/>
<dbReference type="Proteomes" id="UP000816034">
    <property type="component" value="Unassembled WGS sequence"/>
</dbReference>
<accession>A0AA88GZP5</accession>
<evidence type="ECO:0000256" key="1">
    <source>
        <dbReference type="SAM" id="Phobius"/>
    </source>
</evidence>
<evidence type="ECO:0000313" key="3">
    <source>
        <dbReference type="Proteomes" id="UP000816034"/>
    </source>
</evidence>
<keyword evidence="1" id="KW-0812">Transmembrane</keyword>
<dbReference type="EMBL" id="PYSW02000005">
    <property type="protein sequence ID" value="KAG2392143.1"/>
    <property type="molecule type" value="Genomic_DNA"/>
</dbReference>
<name>A0AA88GZP5_NAELO</name>
<keyword evidence="1" id="KW-0472">Membrane</keyword>
<organism evidence="2 3">
    <name type="scientific">Naegleria lovaniensis</name>
    <name type="common">Amoeba</name>
    <dbReference type="NCBI Taxonomy" id="51637"/>
    <lineage>
        <taxon>Eukaryota</taxon>
        <taxon>Discoba</taxon>
        <taxon>Heterolobosea</taxon>
        <taxon>Tetramitia</taxon>
        <taxon>Eutetramitia</taxon>
        <taxon>Vahlkampfiidae</taxon>
        <taxon>Naegleria</taxon>
    </lineage>
</organism>
<dbReference type="RefSeq" id="XP_044554037.1">
    <property type="nucleotide sequence ID" value="XM_044688156.1"/>
</dbReference>
<reference evidence="2 3" key="1">
    <citation type="journal article" date="2018" name="BMC Genomics">
        <title>The genome of Naegleria lovaniensis, the basis for a comparative approach to unravel pathogenicity factors of the human pathogenic amoeba N. fowleri.</title>
        <authorList>
            <person name="Liechti N."/>
            <person name="Schurch N."/>
            <person name="Bruggmann R."/>
            <person name="Wittwer M."/>
        </authorList>
    </citation>
    <scope>NUCLEOTIDE SEQUENCE [LARGE SCALE GENOMIC DNA]</scope>
    <source>
        <strain evidence="2 3">ATCC 30569</strain>
    </source>
</reference>